<organism evidence="1 2">
    <name type="scientific">Dibothriocephalus latus</name>
    <name type="common">Fish tapeworm</name>
    <name type="synonym">Diphyllobothrium latum</name>
    <dbReference type="NCBI Taxonomy" id="60516"/>
    <lineage>
        <taxon>Eukaryota</taxon>
        <taxon>Metazoa</taxon>
        <taxon>Spiralia</taxon>
        <taxon>Lophotrochozoa</taxon>
        <taxon>Platyhelminthes</taxon>
        <taxon>Cestoda</taxon>
        <taxon>Eucestoda</taxon>
        <taxon>Diphyllobothriidea</taxon>
        <taxon>Diphyllobothriidae</taxon>
        <taxon>Dibothriocephalus</taxon>
    </lineage>
</organism>
<name>A0A3P6PPS5_DIBLA</name>
<gene>
    <name evidence="1" type="ORF">DILT_LOCUS354</name>
</gene>
<keyword evidence="2" id="KW-1185">Reference proteome</keyword>
<accession>A0A3P6PPS5</accession>
<reference evidence="1 2" key="1">
    <citation type="submission" date="2018-11" db="EMBL/GenBank/DDBJ databases">
        <authorList>
            <consortium name="Pathogen Informatics"/>
        </authorList>
    </citation>
    <scope>NUCLEOTIDE SEQUENCE [LARGE SCALE GENOMIC DNA]</scope>
</reference>
<dbReference type="AlphaFoldDB" id="A0A3P6PPS5"/>
<evidence type="ECO:0000313" key="2">
    <source>
        <dbReference type="Proteomes" id="UP000281553"/>
    </source>
</evidence>
<dbReference type="EMBL" id="UYRU01001396">
    <property type="protein sequence ID" value="VDK31643.1"/>
    <property type="molecule type" value="Genomic_DNA"/>
</dbReference>
<evidence type="ECO:0000313" key="1">
    <source>
        <dbReference type="EMBL" id="VDK31643.1"/>
    </source>
</evidence>
<sequence length="108" mass="11488">MYQLSLRLECPRPIPSAIPPVPPPTFHRLSQSKKSAAYSLLGRKGDDNLAQMPRANTTKVIICQEQKMHDAGLRHGDAVGASGSEISQAVKEGNAGGGWGAVNFDSGF</sequence>
<dbReference type="Proteomes" id="UP000281553">
    <property type="component" value="Unassembled WGS sequence"/>
</dbReference>
<proteinExistence type="predicted"/>
<protein>
    <submittedName>
        <fullName evidence="1">Uncharacterized protein</fullName>
    </submittedName>
</protein>